<keyword evidence="3" id="KW-1185">Reference proteome</keyword>
<dbReference type="PANTHER" id="PTHR35394">
    <property type="entry name" value="DUF3176 DOMAIN-CONTAINING PROTEIN"/>
    <property type="match status" value="1"/>
</dbReference>
<reference evidence="2" key="1">
    <citation type="submission" date="2023-07" db="EMBL/GenBank/DDBJ databases">
        <title>Black Yeasts Isolated from many extreme environments.</title>
        <authorList>
            <person name="Coleine C."/>
            <person name="Stajich J.E."/>
            <person name="Selbmann L."/>
        </authorList>
    </citation>
    <scope>NUCLEOTIDE SEQUENCE</scope>
    <source>
        <strain evidence="2">CCFEE 5485</strain>
    </source>
</reference>
<feature type="transmembrane region" description="Helical" evidence="1">
    <location>
        <begin position="322"/>
        <end position="345"/>
    </location>
</feature>
<gene>
    <name evidence="2" type="ORF">LTR78_009966</name>
</gene>
<evidence type="ECO:0000313" key="2">
    <source>
        <dbReference type="EMBL" id="KAK3670119.1"/>
    </source>
</evidence>
<keyword evidence="1" id="KW-0812">Transmembrane</keyword>
<dbReference type="AlphaFoldDB" id="A0AAE0WGC6"/>
<comment type="caution">
    <text evidence="2">The sequence shown here is derived from an EMBL/GenBank/DDBJ whole genome shotgun (WGS) entry which is preliminary data.</text>
</comment>
<evidence type="ECO:0000256" key="1">
    <source>
        <dbReference type="SAM" id="Phobius"/>
    </source>
</evidence>
<dbReference type="PANTHER" id="PTHR35394:SF5">
    <property type="entry name" value="DUF3176 DOMAIN-CONTAINING PROTEIN"/>
    <property type="match status" value="1"/>
</dbReference>
<keyword evidence="1" id="KW-0472">Membrane</keyword>
<dbReference type="Proteomes" id="UP001274830">
    <property type="component" value="Unassembled WGS sequence"/>
</dbReference>
<dbReference type="EMBL" id="JAUTXT010000062">
    <property type="protein sequence ID" value="KAK3670119.1"/>
    <property type="molecule type" value="Genomic_DNA"/>
</dbReference>
<organism evidence="2 3">
    <name type="scientific">Recurvomyces mirabilis</name>
    <dbReference type="NCBI Taxonomy" id="574656"/>
    <lineage>
        <taxon>Eukaryota</taxon>
        <taxon>Fungi</taxon>
        <taxon>Dikarya</taxon>
        <taxon>Ascomycota</taxon>
        <taxon>Pezizomycotina</taxon>
        <taxon>Dothideomycetes</taxon>
        <taxon>Dothideomycetidae</taxon>
        <taxon>Mycosphaerellales</taxon>
        <taxon>Teratosphaeriaceae</taxon>
        <taxon>Recurvomyces</taxon>
    </lineage>
</organism>
<name>A0AAE0WGC6_9PEZI</name>
<accession>A0AAE0WGC6</accession>
<sequence length="402" mass="44018">MPWINVAQSYDSWYSGENPGQQIPVAIVLTAMTTGFAEPFSDGSWSDNARSLYYCNSGNCTFGAYSTLSICSRCADSSSDIVTNGDVAALSDGSLVLGASAIVNMTSDTLYPDAKILSNVGPLIVRYRAIAWGWGNVAPAATECVAYWCVQSVNGTVTNGVLNETVFETSTNLSRSARTSYEAANDIVMTTSTCWQNNSRFSDLDTCSFHVSTSAQRGLQNFLTVGAFEGPAFLSGYQEKIGNDSSRWRTTSSAAQMLGQPCTYVTAQNSGRCNDAMYAGLAEAFQTMSAYLSHAIRLVAREGTQLSFGESWFSDFRFCIRWLWILYTATVVLLALAFVVSTIVVNHGQKRWKGSILPAIFHGIRDLDEQEYQRLADPPAMRQEADQMMVTLAEWRSGFHRA</sequence>
<protein>
    <submittedName>
        <fullName evidence="2">Uncharacterized protein</fullName>
    </submittedName>
</protein>
<evidence type="ECO:0000313" key="3">
    <source>
        <dbReference type="Proteomes" id="UP001274830"/>
    </source>
</evidence>
<proteinExistence type="predicted"/>
<keyword evidence="1" id="KW-1133">Transmembrane helix</keyword>